<dbReference type="OrthoDB" id="370884at2759"/>
<dbReference type="EMBL" id="JH712380">
    <property type="protein sequence ID" value="EFO12565.1"/>
    <property type="molecule type" value="Genomic_DNA"/>
</dbReference>
<keyword evidence="1" id="KW-0472">Membrane</keyword>
<evidence type="ECO:0000256" key="1">
    <source>
        <dbReference type="SAM" id="Phobius"/>
    </source>
</evidence>
<sequence>IYDDYVELNQYTTPFDALWIVFIQAIAVTITYHTSKFACKVMLQRTCFALPVILSVPATVAVLFIMCTKRHTNACHSTNFLPK</sequence>
<feature type="transmembrane region" description="Helical" evidence="1">
    <location>
        <begin position="17"/>
        <end position="35"/>
    </location>
</feature>
<organism evidence="2">
    <name type="scientific">Loa loa</name>
    <name type="common">Eye worm</name>
    <name type="synonym">Filaria loa</name>
    <dbReference type="NCBI Taxonomy" id="7209"/>
    <lineage>
        <taxon>Eukaryota</taxon>
        <taxon>Metazoa</taxon>
        <taxon>Ecdysozoa</taxon>
        <taxon>Nematoda</taxon>
        <taxon>Chromadorea</taxon>
        <taxon>Rhabditida</taxon>
        <taxon>Spirurina</taxon>
        <taxon>Spiruromorpha</taxon>
        <taxon>Filarioidea</taxon>
        <taxon>Onchocercidae</taxon>
        <taxon>Loa</taxon>
    </lineage>
</organism>
<dbReference type="CTD" id="9953463"/>
<reference evidence="2" key="1">
    <citation type="submission" date="2012-04" db="EMBL/GenBank/DDBJ databases">
        <title>The Genome Sequence of Loa loa.</title>
        <authorList>
            <consortium name="The Broad Institute Genome Sequencing Platform"/>
            <consortium name="Broad Institute Genome Sequencing Center for Infectious Disease"/>
            <person name="Nutman T.B."/>
            <person name="Fink D.L."/>
            <person name="Russ C."/>
            <person name="Young S."/>
            <person name="Zeng Q."/>
            <person name="Gargeya S."/>
            <person name="Alvarado L."/>
            <person name="Berlin A."/>
            <person name="Chapman S.B."/>
            <person name="Chen Z."/>
            <person name="Freedman E."/>
            <person name="Gellesch M."/>
            <person name="Goldberg J."/>
            <person name="Griggs A."/>
            <person name="Gujja S."/>
            <person name="Heilman E.R."/>
            <person name="Heiman D."/>
            <person name="Howarth C."/>
            <person name="Mehta T."/>
            <person name="Neiman D."/>
            <person name="Pearson M."/>
            <person name="Roberts A."/>
            <person name="Saif S."/>
            <person name="Shea T."/>
            <person name="Shenoy N."/>
            <person name="Sisk P."/>
            <person name="Stolte C."/>
            <person name="Sykes S."/>
            <person name="White J."/>
            <person name="Yandava C."/>
            <person name="Haas B."/>
            <person name="Henn M.R."/>
            <person name="Nusbaum C."/>
            <person name="Birren B."/>
        </authorList>
    </citation>
    <scope>NUCLEOTIDE SEQUENCE [LARGE SCALE GENOMIC DNA]</scope>
</reference>
<evidence type="ECO:0000313" key="2">
    <source>
        <dbReference type="EMBL" id="EFO12565.1"/>
    </source>
</evidence>
<dbReference type="InParanoid" id="A0A1S0TFQ1"/>
<name>A0A1S0TFQ1_LOALO</name>
<dbReference type="GeneID" id="9953463"/>
<feature type="non-terminal residue" evidence="2">
    <location>
        <position position="83"/>
    </location>
</feature>
<protein>
    <submittedName>
        <fullName evidence="2">Uncharacterized protein</fullName>
    </submittedName>
</protein>
<dbReference type="KEGG" id="loa:LOAG_15969"/>
<keyword evidence="1" id="KW-1133">Transmembrane helix</keyword>
<feature type="non-terminal residue" evidence="2">
    <location>
        <position position="1"/>
    </location>
</feature>
<keyword evidence="1" id="KW-0812">Transmembrane</keyword>
<feature type="transmembrane region" description="Helical" evidence="1">
    <location>
        <begin position="47"/>
        <end position="66"/>
    </location>
</feature>
<gene>
    <name evidence="2" type="ORF">LOAG_15969</name>
</gene>
<dbReference type="AlphaFoldDB" id="A0A1S0TFQ1"/>
<proteinExistence type="predicted"/>
<dbReference type="RefSeq" id="XP_003151504.1">
    <property type="nucleotide sequence ID" value="XM_003151456.1"/>
</dbReference>
<accession>A0A1S0TFQ1</accession>